<keyword evidence="6" id="KW-0175">Coiled coil</keyword>
<evidence type="ECO:0000313" key="11">
    <source>
        <dbReference type="EMBL" id="PQD96393.1"/>
    </source>
</evidence>
<dbReference type="AlphaFoldDB" id="A0A2S7N316"/>
<dbReference type="Pfam" id="PF02272">
    <property type="entry name" value="DHHA1"/>
    <property type="match status" value="1"/>
</dbReference>
<dbReference type="InterPro" id="IPR001667">
    <property type="entry name" value="DDH_dom"/>
</dbReference>
<dbReference type="InterPro" id="IPR038763">
    <property type="entry name" value="DHH_sf"/>
</dbReference>
<dbReference type="SUPFAM" id="SSF64182">
    <property type="entry name" value="DHH phosphoesterases"/>
    <property type="match status" value="1"/>
</dbReference>
<feature type="domain" description="RecJ OB" evidence="10">
    <location>
        <begin position="456"/>
        <end position="562"/>
    </location>
</feature>
<evidence type="ECO:0000313" key="12">
    <source>
        <dbReference type="Proteomes" id="UP000239663"/>
    </source>
</evidence>
<dbReference type="InterPro" id="IPR018779">
    <property type="entry name" value="RecJ_C"/>
</dbReference>
<proteinExistence type="inferred from homology"/>
<dbReference type="InterPro" id="IPR041122">
    <property type="entry name" value="RecJ_OB"/>
</dbReference>
<dbReference type="OrthoDB" id="9809852at2"/>
<evidence type="ECO:0000256" key="3">
    <source>
        <dbReference type="ARBA" id="ARBA00022722"/>
    </source>
</evidence>
<dbReference type="RefSeq" id="WP_104847493.1">
    <property type="nucleotide sequence ID" value="NZ_PKOZ01000001.1"/>
</dbReference>
<evidence type="ECO:0000259" key="7">
    <source>
        <dbReference type="Pfam" id="PF01368"/>
    </source>
</evidence>
<dbReference type="GO" id="GO:0008409">
    <property type="term" value="F:5'-3' exonuclease activity"/>
    <property type="evidence" value="ECO:0007669"/>
    <property type="project" value="InterPro"/>
</dbReference>
<evidence type="ECO:0000256" key="1">
    <source>
        <dbReference type="ARBA" id="ARBA00005915"/>
    </source>
</evidence>
<feature type="domain" description="Single-stranded-DNA-specific exonuclease RecJ C-terminal" evidence="9">
    <location>
        <begin position="569"/>
        <end position="768"/>
    </location>
</feature>
<evidence type="ECO:0000259" key="9">
    <source>
        <dbReference type="Pfam" id="PF10141"/>
    </source>
</evidence>
<dbReference type="GO" id="GO:0003676">
    <property type="term" value="F:nucleic acid binding"/>
    <property type="evidence" value="ECO:0007669"/>
    <property type="project" value="InterPro"/>
</dbReference>
<dbReference type="GO" id="GO:0006281">
    <property type="term" value="P:DNA repair"/>
    <property type="evidence" value="ECO:0007669"/>
    <property type="project" value="InterPro"/>
</dbReference>
<comment type="similarity">
    <text evidence="1">Belongs to the RecJ family.</text>
</comment>
<evidence type="ECO:0000259" key="10">
    <source>
        <dbReference type="Pfam" id="PF17768"/>
    </source>
</evidence>
<evidence type="ECO:0000256" key="6">
    <source>
        <dbReference type="SAM" id="Coils"/>
    </source>
</evidence>
<accession>A0A2S7N316</accession>
<dbReference type="Pfam" id="PF10141">
    <property type="entry name" value="ssDNA-exonuc_C"/>
    <property type="match status" value="1"/>
</dbReference>
<feature type="domain" description="DDH" evidence="7">
    <location>
        <begin position="82"/>
        <end position="227"/>
    </location>
</feature>
<evidence type="ECO:0000256" key="5">
    <source>
        <dbReference type="ARBA" id="ARBA00022839"/>
    </source>
</evidence>
<dbReference type="InterPro" id="IPR003156">
    <property type="entry name" value="DHHA1_dom"/>
</dbReference>
<dbReference type="InterPro" id="IPR004610">
    <property type="entry name" value="RecJ"/>
</dbReference>
<dbReference type="InterPro" id="IPR051673">
    <property type="entry name" value="SSDNA_exonuclease_RecJ"/>
</dbReference>
<keyword evidence="5 11" id="KW-0269">Exonuclease</keyword>
<dbReference type="GO" id="GO:0006310">
    <property type="term" value="P:DNA recombination"/>
    <property type="evidence" value="ECO:0007669"/>
    <property type="project" value="InterPro"/>
</dbReference>
<dbReference type="EMBL" id="PKOZ01000001">
    <property type="protein sequence ID" value="PQD96393.1"/>
    <property type="molecule type" value="Genomic_DNA"/>
</dbReference>
<dbReference type="Gene3D" id="3.90.1640.30">
    <property type="match status" value="1"/>
</dbReference>
<feature type="coiled-coil region" evidence="6">
    <location>
        <begin position="301"/>
        <end position="328"/>
    </location>
</feature>
<comment type="caution">
    <text evidence="11">The sequence shown here is derived from an EMBL/GenBank/DDBJ whole genome shotgun (WGS) entry which is preliminary data.</text>
</comment>
<organism evidence="11 12">
    <name type="scientific">Pradoshia eiseniae</name>
    <dbReference type="NCBI Taxonomy" id="2064768"/>
    <lineage>
        <taxon>Bacteria</taxon>
        <taxon>Bacillati</taxon>
        <taxon>Bacillota</taxon>
        <taxon>Bacilli</taxon>
        <taxon>Bacillales</taxon>
        <taxon>Bacillaceae</taxon>
        <taxon>Pradoshia</taxon>
    </lineage>
</organism>
<protein>
    <recommendedName>
        <fullName evidence="2">Single-stranded-DNA-specific exonuclease RecJ</fullName>
    </recommendedName>
</protein>
<dbReference type="Proteomes" id="UP000239663">
    <property type="component" value="Unassembled WGS sequence"/>
</dbReference>
<keyword evidence="12" id="KW-1185">Reference proteome</keyword>
<dbReference type="NCBIfam" id="TIGR00644">
    <property type="entry name" value="recJ"/>
    <property type="match status" value="1"/>
</dbReference>
<name>A0A2S7N316_9BACI</name>
<keyword evidence="4" id="KW-0378">Hydrolase</keyword>
<dbReference type="Gene3D" id="3.10.310.30">
    <property type="match status" value="1"/>
</dbReference>
<dbReference type="Pfam" id="PF01368">
    <property type="entry name" value="DHH"/>
    <property type="match status" value="1"/>
</dbReference>
<evidence type="ECO:0000256" key="4">
    <source>
        <dbReference type="ARBA" id="ARBA00022801"/>
    </source>
</evidence>
<dbReference type="PANTHER" id="PTHR30255:SF2">
    <property type="entry name" value="SINGLE-STRANDED-DNA-SPECIFIC EXONUCLEASE RECJ"/>
    <property type="match status" value="1"/>
</dbReference>
<keyword evidence="3" id="KW-0540">Nuclease</keyword>
<sequence>MLQSKTRWLLKKADETIINTLMNELNQPRIVAALLVNRGIKTVDAARSFLYAAEQDFYDPFLLSGMEEAVKRIVKAVKNDEKITIYGDYDADGVSSTTVLKLALNQLGAEQVDWYIPNRFTEGYGPNKDAFRKIKEMGTSLLITVDCGISAIEEAQLAKELGMDYIVTDHHEPGPVLPEALAILHPKKPGETYPFSELAGAGVAMKLAHALLGELPEELIGIAAIGTIADLVPLHDENRLIALRGLRALKKTKRPGLLALYKKAGITMDSFNEDSIGFGIAPRINAVGRLEDADPAVELLLTNDQEEAERIAEEIDFLNKERQSIVKEITNEAIAEVESRFPPEEFPVLVIAKEGWNPGVVGIVASKLVEKYYRPTIILSIDREKGMAKGSARSIPGFDLFQNLSLNRELLPHFGGHPMAAGMTLRTEDVDELRLRLCRQAKEVLTEEDFQPVTEIDGVISIEEISLALIGQMGGLAPYGMQNPKPRILIEGASVASMRKIGADKTHLKLALEENGVQLDSIGFGLGEVCDHLSPYARVSAIGELAINEWNNLKKPQLFLQDLSVTDWQLFDCRGNAKTAINPASIPEKRKIILFSEESRALLAQEDEGIFIENADAAKAEELDGFNIALMDLPHEKGIIESLFEGKAPARVYLYFRNGGDDYFKAFPTREQFKWYYAMLLKKGPMDYKDMAERITHFKGWPKDTIDFMTKVFFELEFVTIRNGLISLEKNSPKRDLTESKAYQARKARIELEQELLYAPSNQLYQYFNQQIGSRDDYKEETKQWI</sequence>
<evidence type="ECO:0000259" key="8">
    <source>
        <dbReference type="Pfam" id="PF02272"/>
    </source>
</evidence>
<gene>
    <name evidence="11" type="primary">recJ</name>
    <name evidence="11" type="ORF">CYL18_00385</name>
</gene>
<dbReference type="PANTHER" id="PTHR30255">
    <property type="entry name" value="SINGLE-STRANDED-DNA-SPECIFIC EXONUCLEASE RECJ"/>
    <property type="match status" value="1"/>
</dbReference>
<reference evidence="11 12" key="1">
    <citation type="submission" date="2017-12" db="EMBL/GenBank/DDBJ databases">
        <title>Taxonomic description and draft genome of Pradoshia cofamensis Gen. nov., sp. nov., a thermotolerant bacillale isolated from anterior gut of earthworm Eisenia fetida.</title>
        <authorList>
            <person name="Saha T."/>
            <person name="Chakraborty R."/>
        </authorList>
    </citation>
    <scope>NUCLEOTIDE SEQUENCE [LARGE SCALE GENOMIC DNA]</scope>
    <source>
        <strain evidence="11 12">EAG3</strain>
    </source>
</reference>
<dbReference type="Pfam" id="PF17768">
    <property type="entry name" value="RecJ_OB"/>
    <property type="match status" value="1"/>
</dbReference>
<feature type="domain" description="DHHA1" evidence="8">
    <location>
        <begin position="348"/>
        <end position="439"/>
    </location>
</feature>
<evidence type="ECO:0000256" key="2">
    <source>
        <dbReference type="ARBA" id="ARBA00019841"/>
    </source>
</evidence>